<name>A0AA86YP09_PROST</name>
<organism evidence="2 3">
    <name type="scientific">Providencia stuartii ATCC 25827</name>
    <dbReference type="NCBI Taxonomy" id="471874"/>
    <lineage>
        <taxon>Bacteria</taxon>
        <taxon>Pseudomonadati</taxon>
        <taxon>Pseudomonadota</taxon>
        <taxon>Gammaproteobacteria</taxon>
        <taxon>Enterobacterales</taxon>
        <taxon>Morganellaceae</taxon>
        <taxon>Providencia</taxon>
    </lineage>
</organism>
<dbReference type="EMBL" id="ABJD02000101">
    <property type="protein sequence ID" value="EDU58721.1"/>
    <property type="molecule type" value="Genomic_DNA"/>
</dbReference>
<reference evidence="2 3" key="3">
    <citation type="submission" date="2008-05" db="EMBL/GenBank/DDBJ databases">
        <authorList>
            <person name="Fulton L."/>
            <person name="Clifton S."/>
            <person name="Fulton B."/>
            <person name="Xu J."/>
            <person name="Minx P."/>
            <person name="Pepin K.H."/>
            <person name="Johnson M."/>
            <person name="Thiruvilangam P."/>
            <person name="Bhonagiri V."/>
            <person name="Nash W.E."/>
            <person name="Mardis E.R."/>
            <person name="Wilson R.K."/>
        </authorList>
    </citation>
    <scope>NUCLEOTIDE SEQUENCE [LARGE SCALE GENOMIC DNA]</scope>
    <source>
        <strain evidence="2 3">ATCC 25827</strain>
    </source>
</reference>
<reference evidence="2" key="5">
    <citation type="submission" date="2016-11" db="EMBL/GenBank/DDBJ databases">
        <title>Draft genome sequence of Providencia stuartii(ATCC 25827).</title>
        <authorList>
            <person name="Sudarsanam P."/>
            <person name="Ley R."/>
            <person name="Guruge J."/>
            <person name="Turnbaugh P.J."/>
            <person name="Mahowald M."/>
            <person name="Liep D."/>
            <person name="Gordon J."/>
        </authorList>
    </citation>
    <scope>NUCLEOTIDE SEQUENCE</scope>
    <source>
        <strain evidence="2">ATCC 25827</strain>
    </source>
</reference>
<comment type="caution">
    <text evidence="2">The sequence shown here is derived from an EMBL/GenBank/DDBJ whole genome shotgun (WGS) entry which is preliminary data.</text>
</comment>
<reference evidence="3" key="2">
    <citation type="submission" date="2008-04" db="EMBL/GenBank/DDBJ databases">
        <title>Draft genome sequence of Providencia stuartii(ATCC 25827).</title>
        <authorList>
            <person name="Sudarsanam P."/>
            <person name="Ley R."/>
            <person name="Guruge J."/>
            <person name="Turnbaugh P.J."/>
            <person name="Mahowald M."/>
            <person name="Liep D."/>
            <person name="Gordon J."/>
        </authorList>
    </citation>
    <scope>NUCLEOTIDE SEQUENCE [LARGE SCALE GENOMIC DNA]</scope>
    <source>
        <strain evidence="1 3">ATCC 25827</strain>
    </source>
</reference>
<dbReference type="AlphaFoldDB" id="A0AA86YP09"/>
<dbReference type="Proteomes" id="UP000004506">
    <property type="component" value="Unassembled WGS sequence"/>
</dbReference>
<evidence type="ECO:0000313" key="2">
    <source>
        <dbReference type="EMBL" id="EDU61311.1"/>
    </source>
</evidence>
<sequence length="45" mass="5167">MISIDVIQRSAQMLLPDLNGCYWVISIHENTHKSINYRCTKSCIA</sequence>
<gene>
    <name evidence="2" type="ORF">PROSTU_00677</name>
    <name evidence="1" type="ORF">PROSTU_01898</name>
</gene>
<reference evidence="2" key="4">
    <citation type="submission" date="2016-11" db="EMBL/GenBank/DDBJ databases">
        <title>Draft genome sequence of Providencia stuartii (ATCC 25827).</title>
        <authorList>
            <person name="Sudarsanam P."/>
            <person name="Ley R."/>
            <person name="Guruge J."/>
            <person name="Turnbaugh P.J."/>
            <person name="Mahowald M."/>
            <person name="Liep D."/>
            <person name="Gordon J."/>
        </authorList>
    </citation>
    <scope>NUCLEOTIDE SEQUENCE</scope>
    <source>
        <strain evidence="2 3">ATCC 25827</strain>
    </source>
</reference>
<proteinExistence type="predicted"/>
<evidence type="ECO:0000313" key="3">
    <source>
        <dbReference type="Proteomes" id="UP000004506"/>
    </source>
</evidence>
<protein>
    <submittedName>
        <fullName evidence="2">Uncharacterized protein</fullName>
    </submittedName>
</protein>
<accession>A0AA86YP09</accession>
<reference evidence="3" key="1">
    <citation type="submission" date="2008-04" db="EMBL/GenBank/DDBJ databases">
        <title>Draft genome sequence of Providencia stuartii (ATCC 25827).</title>
        <authorList>
            <person name="Sudarsanam P."/>
            <person name="Ley R."/>
            <person name="Guruge J."/>
            <person name="Turnbaugh P.J."/>
            <person name="Mahowald M."/>
            <person name="Liep D."/>
            <person name="Gordon J."/>
        </authorList>
    </citation>
    <scope>NUCLEOTIDE SEQUENCE [LARGE SCALE GENOMIC DNA]</scope>
    <source>
        <strain evidence="1 3">ATCC 25827</strain>
    </source>
</reference>
<evidence type="ECO:0000313" key="1">
    <source>
        <dbReference type="EMBL" id="EDU58721.1"/>
    </source>
</evidence>
<dbReference type="EMBL" id="ABJD02000058">
    <property type="protein sequence ID" value="EDU61311.1"/>
    <property type="molecule type" value="Genomic_DNA"/>
</dbReference>